<dbReference type="NCBIfam" id="NF003371">
    <property type="entry name" value="PRK04447.1-4"/>
    <property type="match status" value="1"/>
</dbReference>
<dbReference type="Gene3D" id="3.40.50.10210">
    <property type="match status" value="1"/>
</dbReference>
<dbReference type="PANTHER" id="PTHR38811">
    <property type="match status" value="1"/>
</dbReference>
<dbReference type="RefSeq" id="WP_256409256.1">
    <property type="nucleotide sequence ID" value="NZ_JANHDN010000004.1"/>
</dbReference>
<feature type="region of interest" description="Disordered" evidence="2">
    <location>
        <begin position="91"/>
        <end position="112"/>
    </location>
</feature>
<feature type="region of interest" description="Disordered" evidence="2">
    <location>
        <begin position="353"/>
        <end position="372"/>
    </location>
</feature>
<dbReference type="AlphaFoldDB" id="A0ABD6AN44"/>
<dbReference type="Proteomes" id="UP001596545">
    <property type="component" value="Unassembled WGS sequence"/>
</dbReference>
<sequence length="372" mass="36287">MSDATLVVVAGATETAAIDGISAAGADPTLRRHTPSADLEIVADGRPASGSPVPVSPSGCPTPAVVTRAVRELVGLGFVGVDAGLAVPTAPSDATVHDAGAAPGGDVRDPEPVPDAASIFDRGRELAGAIAGNGGVTGNGADAGDAADTPSELLVAETVPGGTTTALGVLTALGERPAVSSSLAANPLATKRAVVGEGLAASGIDPGDRADDPVDALRLTGDPVLAAAAGLVVGAVERGIDVTLAGGTQLATVAALARHAGVEGRLPLATTAFVADDPTADVAALADDLDLALTATDPGFDASDRPGMRAYARGEAKEGVGMGGALALADRAGVSDAALRERVAAVTDRLLGERGAERRDATATEAKGVDPR</sequence>
<organism evidence="3 4">
    <name type="scientific">Halorubrum rutilum</name>
    <dbReference type="NCBI Taxonomy" id="1364933"/>
    <lineage>
        <taxon>Archaea</taxon>
        <taxon>Methanobacteriati</taxon>
        <taxon>Methanobacteriota</taxon>
        <taxon>Stenosarchaea group</taxon>
        <taxon>Halobacteria</taxon>
        <taxon>Halobacteriales</taxon>
        <taxon>Haloferacaceae</taxon>
        <taxon>Halorubrum</taxon>
    </lineage>
</organism>
<reference evidence="3 4" key="1">
    <citation type="journal article" date="2019" name="Int. J. Syst. Evol. Microbiol.">
        <title>The Global Catalogue of Microorganisms (GCM) 10K type strain sequencing project: providing services to taxonomists for standard genome sequencing and annotation.</title>
        <authorList>
            <consortium name="The Broad Institute Genomics Platform"/>
            <consortium name="The Broad Institute Genome Sequencing Center for Infectious Disease"/>
            <person name="Wu L."/>
            <person name="Ma J."/>
        </authorList>
    </citation>
    <scope>NUCLEOTIDE SEQUENCE [LARGE SCALE GENOMIC DNA]</scope>
    <source>
        <strain evidence="3 4">CGMCC 1.12554</strain>
    </source>
</reference>
<protein>
    <recommendedName>
        <fullName evidence="1">UPF0284 protein ACFQMF_10820</fullName>
    </recommendedName>
</protein>
<name>A0ABD6AN44_9EURY</name>
<evidence type="ECO:0000256" key="2">
    <source>
        <dbReference type="SAM" id="MobiDB-lite"/>
    </source>
</evidence>
<dbReference type="InterPro" id="IPR036087">
    <property type="entry name" value="Nict_dMeBzImd_PRibTrfase_sf"/>
</dbReference>
<accession>A0ABD6AN44</accession>
<proteinExistence type="inferred from homology"/>
<keyword evidence="4" id="KW-1185">Reference proteome</keyword>
<evidence type="ECO:0000313" key="4">
    <source>
        <dbReference type="Proteomes" id="UP001596545"/>
    </source>
</evidence>
<dbReference type="SUPFAM" id="SSF52733">
    <property type="entry name" value="Nicotinate mononucleotide:5,6-dimethylbenzimidazole phosphoribosyltransferase (CobT)"/>
    <property type="match status" value="1"/>
</dbReference>
<evidence type="ECO:0000256" key="1">
    <source>
        <dbReference type="HAMAP-Rule" id="MF_01086"/>
    </source>
</evidence>
<dbReference type="EMBL" id="JBHTBL010000008">
    <property type="protein sequence ID" value="MFC7325068.1"/>
    <property type="molecule type" value="Genomic_DNA"/>
</dbReference>
<keyword evidence="3" id="KW-0328">Glycosyltransferase</keyword>
<comment type="similarity">
    <text evidence="1">Belongs to the UPF0284 family.</text>
</comment>
<gene>
    <name evidence="3" type="ORF">ACFQMF_10820</name>
</gene>
<dbReference type="InterPro" id="IPR002805">
    <property type="entry name" value="Nict_dMeBzImd_PRibTrfase_arc"/>
</dbReference>
<dbReference type="HAMAP" id="MF_01086">
    <property type="entry name" value="UPF0284"/>
    <property type="match status" value="1"/>
</dbReference>
<dbReference type="GO" id="GO:0016757">
    <property type="term" value="F:glycosyltransferase activity"/>
    <property type="evidence" value="ECO:0007669"/>
    <property type="project" value="UniProtKB-KW"/>
</dbReference>
<dbReference type="PANTHER" id="PTHR38811:SF1">
    <property type="entry name" value="UPF0284 PROTEIN SLL1500"/>
    <property type="match status" value="1"/>
</dbReference>
<keyword evidence="3" id="KW-0808">Transferase</keyword>
<evidence type="ECO:0000313" key="3">
    <source>
        <dbReference type="EMBL" id="MFC7325068.1"/>
    </source>
</evidence>
<comment type="caution">
    <text evidence="3">The sequence shown here is derived from an EMBL/GenBank/DDBJ whole genome shotgun (WGS) entry which is preliminary data.</text>
</comment>